<gene>
    <name evidence="1" type="ORF">C8N25_1215</name>
</gene>
<evidence type="ECO:0000313" key="1">
    <source>
        <dbReference type="EMBL" id="REG82476.1"/>
    </source>
</evidence>
<dbReference type="OrthoDB" id="1271679at2"/>
<name>A0A3E0DIG0_9BACT</name>
<evidence type="ECO:0008006" key="3">
    <source>
        <dbReference type="Google" id="ProtNLM"/>
    </source>
</evidence>
<dbReference type="EMBL" id="QUNF01000021">
    <property type="protein sequence ID" value="REG82476.1"/>
    <property type="molecule type" value="Genomic_DNA"/>
</dbReference>
<organism evidence="1 2">
    <name type="scientific">Algoriphagus antarcticus</name>
    <dbReference type="NCBI Taxonomy" id="238540"/>
    <lineage>
        <taxon>Bacteria</taxon>
        <taxon>Pseudomonadati</taxon>
        <taxon>Bacteroidota</taxon>
        <taxon>Cytophagia</taxon>
        <taxon>Cytophagales</taxon>
        <taxon>Cyclobacteriaceae</taxon>
        <taxon>Algoriphagus</taxon>
    </lineage>
</organism>
<keyword evidence="2" id="KW-1185">Reference proteome</keyword>
<evidence type="ECO:0000313" key="2">
    <source>
        <dbReference type="Proteomes" id="UP000256405"/>
    </source>
</evidence>
<comment type="caution">
    <text evidence="1">The sequence shown here is derived from an EMBL/GenBank/DDBJ whole genome shotgun (WGS) entry which is preliminary data.</text>
</comment>
<accession>A0A3E0DIG0</accession>
<dbReference type="AlphaFoldDB" id="A0A3E0DIG0"/>
<dbReference type="Proteomes" id="UP000256405">
    <property type="component" value="Unassembled WGS sequence"/>
</dbReference>
<protein>
    <recommendedName>
        <fullName evidence="3">Glyoxalase</fullName>
    </recommendedName>
</protein>
<sequence>MTSRLDLRPIIKTKEFENSTDEEKFQTLTLRPILKLQNQLLIQLFKNHISESKNSYYSLSPENKVLFIENSLQKNIVLKNKLIGVTLGMLTLDELAVYSTDTNLYNKRIMSLIIERIRSQIRIL</sequence>
<proteinExistence type="predicted"/>
<reference evidence="1 2" key="1">
    <citation type="submission" date="2018-08" db="EMBL/GenBank/DDBJ databases">
        <title>Genomic Encyclopedia of Archaeal and Bacterial Type Strains, Phase II (KMG-II): from individual species to whole genera.</title>
        <authorList>
            <person name="Goeker M."/>
        </authorList>
    </citation>
    <scope>NUCLEOTIDE SEQUENCE [LARGE SCALE GENOMIC DNA]</scope>
    <source>
        <strain evidence="1 2">DSM 15986</strain>
    </source>
</reference>
<dbReference type="RefSeq" id="WP_116116564.1">
    <property type="nucleotide sequence ID" value="NZ_MSSW01000096.1"/>
</dbReference>